<comment type="caution">
    <text evidence="2">The sequence shown here is derived from an EMBL/GenBank/DDBJ whole genome shotgun (WGS) entry which is preliminary data.</text>
</comment>
<dbReference type="Pfam" id="PF26215">
    <property type="entry name" value="HTH_animal"/>
    <property type="match status" value="1"/>
</dbReference>
<dbReference type="PANTHER" id="PTHR21301:SF10">
    <property type="entry name" value="REVERSE TRANSCRIPTASE DOMAIN-CONTAINING PROTEIN"/>
    <property type="match status" value="1"/>
</dbReference>
<accession>A0ABN8LZ78</accession>
<sequence>VVNLSHRTLSEAENALLSKGLSFCPTPAEIDVYTLRKDVLNYVRRIRLKEYFYSDEESDGDFSEIPAFRKKSCWCPDKNRDLFLEAYASALEEKIFRESNLKEKCHRNLTKEEQKALEDLRSYDDIVIKQADKGSAVVVMDKERYVAEAMRQLGDSAVYVSLESDPTGLMIEKINERLNKAYENPEIPTETIVDLAELVLRNNNFEFNENHYLQTLGTAIGTKMAPSYANLFMDRLERGLLSQAQVKPYIWLRYIDDVFMVWTGTELELLEFLNYINEAHDTIKFTWDWSRERINYLDVQVINNNGRIETDLYIKPTDKHQYLYHTSCHPRMCKESIPYAQALRLRRICSRLDWFNHRAADLCRFLVARGYKKAFVLKQIRRARLKTREETLAPRPRNATNRVPMVVTYHPSLPNIGSILRELQPLLHCSEKCRKAIKDVPFMAFRRPKSLGDYLVHAKLRPSTRLERSSKGTVVCGNRRCQVCKYLEPGERFTSYRTGKSYTINYELDCNSSNVVYLLSCKVCHAQYVGSTTTKFRLRFNNHKARFRAHSGLSFEGRNKDDLLYRHFFGPGHHGLEDVSIQLIDRVSGEESALRDKEGQWAYRLNCIQPQGLNISDFFYSQNRSTRSRVR</sequence>
<dbReference type="Gene3D" id="3.40.1440.10">
    <property type="entry name" value="GIY-YIG endonuclease"/>
    <property type="match status" value="1"/>
</dbReference>
<dbReference type="PANTHER" id="PTHR21301">
    <property type="entry name" value="REVERSE TRANSCRIPTASE"/>
    <property type="match status" value="1"/>
</dbReference>
<name>A0ABN8LZ78_9CNID</name>
<evidence type="ECO:0000313" key="2">
    <source>
        <dbReference type="EMBL" id="CAH3022457.1"/>
    </source>
</evidence>
<proteinExistence type="predicted"/>
<feature type="non-terminal residue" evidence="2">
    <location>
        <position position="1"/>
    </location>
</feature>
<dbReference type="CDD" id="cd10442">
    <property type="entry name" value="GIY-YIG_PLEs"/>
    <property type="match status" value="1"/>
</dbReference>
<keyword evidence="3" id="KW-1185">Reference proteome</keyword>
<dbReference type="InterPro" id="IPR035901">
    <property type="entry name" value="GIY-YIG_endonuc_sf"/>
</dbReference>
<evidence type="ECO:0000313" key="3">
    <source>
        <dbReference type="Proteomes" id="UP001159427"/>
    </source>
</evidence>
<gene>
    <name evidence="2" type="ORF">PEVE_00015581</name>
</gene>
<dbReference type="EMBL" id="CALNXI010000220">
    <property type="protein sequence ID" value="CAH3022457.1"/>
    <property type="molecule type" value="Genomic_DNA"/>
</dbReference>
<dbReference type="InterPro" id="IPR058912">
    <property type="entry name" value="HTH_animal"/>
</dbReference>
<evidence type="ECO:0000259" key="1">
    <source>
        <dbReference type="Pfam" id="PF26215"/>
    </source>
</evidence>
<reference evidence="2 3" key="1">
    <citation type="submission" date="2022-05" db="EMBL/GenBank/DDBJ databases">
        <authorList>
            <consortium name="Genoscope - CEA"/>
            <person name="William W."/>
        </authorList>
    </citation>
    <scope>NUCLEOTIDE SEQUENCE [LARGE SCALE GENOMIC DNA]</scope>
</reference>
<protein>
    <recommendedName>
        <fullName evidence="1">Helix-turn-helix domain-containing protein</fullName>
    </recommendedName>
</protein>
<dbReference type="Proteomes" id="UP001159427">
    <property type="component" value="Unassembled WGS sequence"/>
</dbReference>
<feature type="domain" description="Helix-turn-helix" evidence="1">
    <location>
        <begin position="321"/>
        <end position="381"/>
    </location>
</feature>
<organism evidence="2 3">
    <name type="scientific">Porites evermanni</name>
    <dbReference type="NCBI Taxonomy" id="104178"/>
    <lineage>
        <taxon>Eukaryota</taxon>
        <taxon>Metazoa</taxon>
        <taxon>Cnidaria</taxon>
        <taxon>Anthozoa</taxon>
        <taxon>Hexacorallia</taxon>
        <taxon>Scleractinia</taxon>
        <taxon>Fungiina</taxon>
        <taxon>Poritidae</taxon>
        <taxon>Porites</taxon>
    </lineage>
</organism>